<evidence type="ECO:0000259" key="1">
    <source>
        <dbReference type="Pfam" id="PF24764"/>
    </source>
</evidence>
<dbReference type="EMBL" id="ML179523">
    <property type="protein sequence ID" value="THU85912.1"/>
    <property type="molecule type" value="Genomic_DNA"/>
</dbReference>
<sequence>MEFYHGQVGHAWRDLFIDLGLHHGFNMNNDNHHWLLQYLFLPLLNEQLDFWAQSWNNYKIRIQNGPNCSPIDMFGFDMLVQGFCGTDLDLTEAEMEVYGVDWEAIHDENLMHSQERNNPIQEQTSSWTGQRGPPQDLNYVRVHPPEGIMTPQQMNILDKTVLQWRGMTVHELMNTWRYGLICARFLCGNMF</sequence>
<reference evidence="2 3" key="1">
    <citation type="journal article" date="2019" name="Nat. Ecol. Evol.">
        <title>Megaphylogeny resolves global patterns of mushroom evolution.</title>
        <authorList>
            <person name="Varga T."/>
            <person name="Krizsan K."/>
            <person name="Foldi C."/>
            <person name="Dima B."/>
            <person name="Sanchez-Garcia M."/>
            <person name="Sanchez-Ramirez S."/>
            <person name="Szollosi G.J."/>
            <person name="Szarkandi J.G."/>
            <person name="Papp V."/>
            <person name="Albert L."/>
            <person name="Andreopoulos W."/>
            <person name="Angelini C."/>
            <person name="Antonin V."/>
            <person name="Barry K.W."/>
            <person name="Bougher N.L."/>
            <person name="Buchanan P."/>
            <person name="Buyck B."/>
            <person name="Bense V."/>
            <person name="Catcheside P."/>
            <person name="Chovatia M."/>
            <person name="Cooper J."/>
            <person name="Damon W."/>
            <person name="Desjardin D."/>
            <person name="Finy P."/>
            <person name="Geml J."/>
            <person name="Haridas S."/>
            <person name="Hughes K."/>
            <person name="Justo A."/>
            <person name="Karasinski D."/>
            <person name="Kautmanova I."/>
            <person name="Kiss B."/>
            <person name="Kocsube S."/>
            <person name="Kotiranta H."/>
            <person name="LaButti K.M."/>
            <person name="Lechner B.E."/>
            <person name="Liimatainen K."/>
            <person name="Lipzen A."/>
            <person name="Lukacs Z."/>
            <person name="Mihaltcheva S."/>
            <person name="Morgado L.N."/>
            <person name="Niskanen T."/>
            <person name="Noordeloos M.E."/>
            <person name="Ohm R.A."/>
            <person name="Ortiz-Santana B."/>
            <person name="Ovrebo C."/>
            <person name="Racz N."/>
            <person name="Riley R."/>
            <person name="Savchenko A."/>
            <person name="Shiryaev A."/>
            <person name="Soop K."/>
            <person name="Spirin V."/>
            <person name="Szebenyi C."/>
            <person name="Tomsovsky M."/>
            <person name="Tulloss R.E."/>
            <person name="Uehling J."/>
            <person name="Grigoriev I.V."/>
            <person name="Vagvolgyi C."/>
            <person name="Papp T."/>
            <person name="Martin F.M."/>
            <person name="Miettinen O."/>
            <person name="Hibbett D.S."/>
            <person name="Nagy L.G."/>
        </authorList>
    </citation>
    <scope>NUCLEOTIDE SEQUENCE [LARGE SCALE GENOMIC DNA]</scope>
    <source>
        <strain evidence="2 3">CBS 962.96</strain>
    </source>
</reference>
<organism evidence="2 3">
    <name type="scientific">Dendrothele bispora (strain CBS 962.96)</name>
    <dbReference type="NCBI Taxonomy" id="1314807"/>
    <lineage>
        <taxon>Eukaryota</taxon>
        <taxon>Fungi</taxon>
        <taxon>Dikarya</taxon>
        <taxon>Basidiomycota</taxon>
        <taxon>Agaricomycotina</taxon>
        <taxon>Agaricomycetes</taxon>
        <taxon>Agaricomycetidae</taxon>
        <taxon>Agaricales</taxon>
        <taxon>Agaricales incertae sedis</taxon>
        <taxon>Dendrothele</taxon>
    </lineage>
</organism>
<dbReference type="AlphaFoldDB" id="A0A4S8LAR1"/>
<accession>A0A4S8LAR1</accession>
<keyword evidence="3" id="KW-1185">Reference proteome</keyword>
<protein>
    <recommendedName>
        <fullName evidence="1">Integrase core domain-containing protein</fullName>
    </recommendedName>
</protein>
<dbReference type="OrthoDB" id="3252187at2759"/>
<dbReference type="Proteomes" id="UP000297245">
    <property type="component" value="Unassembled WGS sequence"/>
</dbReference>
<feature type="domain" description="Integrase core" evidence="1">
    <location>
        <begin position="7"/>
        <end position="79"/>
    </location>
</feature>
<name>A0A4S8LAR1_DENBC</name>
<dbReference type="Pfam" id="PF24764">
    <property type="entry name" value="rva_4"/>
    <property type="match status" value="1"/>
</dbReference>
<gene>
    <name evidence="2" type="ORF">K435DRAFT_822287</name>
</gene>
<dbReference type="InterPro" id="IPR058913">
    <property type="entry name" value="Integrase_dom_put"/>
</dbReference>
<evidence type="ECO:0000313" key="2">
    <source>
        <dbReference type="EMBL" id="THU85912.1"/>
    </source>
</evidence>
<proteinExistence type="predicted"/>
<evidence type="ECO:0000313" key="3">
    <source>
        <dbReference type="Proteomes" id="UP000297245"/>
    </source>
</evidence>